<organism evidence="1 2">
    <name type="scientific">Nelumbo nucifera</name>
    <name type="common">Sacred lotus</name>
    <dbReference type="NCBI Taxonomy" id="4432"/>
    <lineage>
        <taxon>Eukaryota</taxon>
        <taxon>Viridiplantae</taxon>
        <taxon>Streptophyta</taxon>
        <taxon>Embryophyta</taxon>
        <taxon>Tracheophyta</taxon>
        <taxon>Spermatophyta</taxon>
        <taxon>Magnoliopsida</taxon>
        <taxon>Proteales</taxon>
        <taxon>Nelumbonaceae</taxon>
        <taxon>Nelumbo</taxon>
    </lineage>
</organism>
<dbReference type="AlphaFoldDB" id="A0A1U7Z5D0"/>
<protein>
    <submittedName>
        <fullName evidence="2">Uncharacterized protein LOC104586933</fullName>
    </submittedName>
</protein>
<dbReference type="Proteomes" id="UP000189703">
    <property type="component" value="Unplaced"/>
</dbReference>
<dbReference type="OrthoDB" id="1436592at2759"/>
<sequence>MMQVPVSEHTTLVSIKPKQSSGKPEEVVCEYCKKPRHTNDRCWKLNPNLKPEKFKTGKKVNAHVATTSHHSQTHMLEGNSFAQASTHGTSDVMEKLRGILIHLEKSGLPTSAGSHTPSSAFAKLGTTLACHASSSSSWIIEIGASDHMTGSKYGEDD</sequence>
<dbReference type="GeneID" id="104586933"/>
<dbReference type="RefSeq" id="XP_010242638.1">
    <property type="nucleotide sequence ID" value="XM_010244336.2"/>
</dbReference>
<dbReference type="OMA" id="TTLACHA"/>
<gene>
    <name evidence="2" type="primary">LOC104586933</name>
</gene>
<evidence type="ECO:0000313" key="1">
    <source>
        <dbReference type="Proteomes" id="UP000189703"/>
    </source>
</evidence>
<name>A0A1U7Z5D0_NELNU</name>
<keyword evidence="1" id="KW-1185">Reference proteome</keyword>
<evidence type="ECO:0000313" key="2">
    <source>
        <dbReference type="RefSeq" id="XP_010242638.1"/>
    </source>
</evidence>
<dbReference type="InParanoid" id="A0A1U7Z5D0"/>
<proteinExistence type="predicted"/>
<reference evidence="2" key="1">
    <citation type="submission" date="2025-08" db="UniProtKB">
        <authorList>
            <consortium name="RefSeq"/>
        </authorList>
    </citation>
    <scope>IDENTIFICATION</scope>
</reference>
<accession>A0A1U7Z5D0</accession>
<dbReference type="KEGG" id="nnu:104586933"/>